<dbReference type="RefSeq" id="WP_159266799.1">
    <property type="nucleotide sequence ID" value="NZ_CACSIK010000001.1"/>
</dbReference>
<organism evidence="2 4">
    <name type="scientific">Zhongshania aliphaticivorans</name>
    <dbReference type="NCBI Taxonomy" id="1470434"/>
    <lineage>
        <taxon>Bacteria</taxon>
        <taxon>Pseudomonadati</taxon>
        <taxon>Pseudomonadota</taxon>
        <taxon>Gammaproteobacteria</taxon>
        <taxon>Cellvibrionales</taxon>
        <taxon>Spongiibacteraceae</taxon>
        <taxon>Zhongshania</taxon>
    </lineage>
</organism>
<evidence type="ECO:0000313" key="5">
    <source>
        <dbReference type="Proteomes" id="UP000439591"/>
    </source>
</evidence>
<evidence type="ECO:0008006" key="6">
    <source>
        <dbReference type="Google" id="ProtNLM"/>
    </source>
</evidence>
<evidence type="ECO:0000313" key="2">
    <source>
        <dbReference type="EMBL" id="CAA0079197.1"/>
    </source>
</evidence>
<feature type="transmembrane region" description="Helical" evidence="1">
    <location>
        <begin position="7"/>
        <end position="25"/>
    </location>
</feature>
<gene>
    <name evidence="2" type="ORF">IHBHHGIJ_00075</name>
    <name evidence="3" type="ORF">KFEGEMFD_01074</name>
</gene>
<evidence type="ECO:0000313" key="4">
    <source>
        <dbReference type="Proteomes" id="UP000435877"/>
    </source>
</evidence>
<evidence type="ECO:0000256" key="1">
    <source>
        <dbReference type="SAM" id="Phobius"/>
    </source>
</evidence>
<keyword evidence="1" id="KW-0812">Transmembrane</keyword>
<reference evidence="4 5" key="1">
    <citation type="submission" date="2019-11" db="EMBL/GenBank/DDBJ databases">
        <authorList>
            <person name="Holert J."/>
        </authorList>
    </citation>
    <scope>NUCLEOTIDE SEQUENCE [LARGE SCALE GENOMIC DNA]</scope>
    <source>
        <strain evidence="3">BC3_2A</strain>
        <strain evidence="2">SB11_1A</strain>
    </source>
</reference>
<dbReference type="OrthoDB" id="5738262at2"/>
<dbReference type="AlphaFoldDB" id="A0A5S9MSL6"/>
<proteinExistence type="predicted"/>
<evidence type="ECO:0000313" key="3">
    <source>
        <dbReference type="EMBL" id="CAA0086316.1"/>
    </source>
</evidence>
<dbReference type="EMBL" id="CACSIK010000001">
    <property type="protein sequence ID" value="CAA0079197.1"/>
    <property type="molecule type" value="Genomic_DNA"/>
</dbReference>
<protein>
    <recommendedName>
        <fullName evidence="6">DUF1145 domain-containing protein</fullName>
    </recommendedName>
</protein>
<keyword evidence="4" id="KW-1185">Reference proteome</keyword>
<keyword evidence="1" id="KW-1133">Transmembrane helix</keyword>
<name>A0A5S9MSL6_9GAMM</name>
<accession>A0A5S9MSL6</accession>
<sequence length="88" mass="9987">MMTLLKIGQLIFWIAFAINFAFPLLGENSQWLTWIGIGLLIAHAIECVIFHKDIHREYSSPLEGYIVVLLFGLLRTGEWIGKKNSTAP</sequence>
<dbReference type="Proteomes" id="UP000439591">
    <property type="component" value="Unassembled WGS sequence"/>
</dbReference>
<dbReference type="Proteomes" id="UP000435877">
    <property type="component" value="Unassembled WGS sequence"/>
</dbReference>
<dbReference type="EMBL" id="CACSIM010000001">
    <property type="protein sequence ID" value="CAA0086316.1"/>
    <property type="molecule type" value="Genomic_DNA"/>
</dbReference>
<feature type="transmembrane region" description="Helical" evidence="1">
    <location>
        <begin position="31"/>
        <end position="50"/>
    </location>
</feature>
<keyword evidence="1" id="KW-0472">Membrane</keyword>